<evidence type="ECO:0000256" key="1">
    <source>
        <dbReference type="SAM" id="SignalP"/>
    </source>
</evidence>
<feature type="chain" id="PRO_5030706280" description="Chitin-binding type-2 domain-containing protein" evidence="1">
    <location>
        <begin position="18"/>
        <end position="199"/>
    </location>
</feature>
<dbReference type="Proteomes" id="UP000594454">
    <property type="component" value="Chromosome 2"/>
</dbReference>
<name>A0A7R8UH48_HERIL</name>
<evidence type="ECO:0000259" key="2">
    <source>
        <dbReference type="PROSITE" id="PS50940"/>
    </source>
</evidence>
<dbReference type="Pfam" id="PF01607">
    <property type="entry name" value="CBM_14"/>
    <property type="match status" value="1"/>
</dbReference>
<proteinExistence type="predicted"/>
<organism evidence="3 4">
    <name type="scientific">Hermetia illucens</name>
    <name type="common">Black soldier fly</name>
    <dbReference type="NCBI Taxonomy" id="343691"/>
    <lineage>
        <taxon>Eukaryota</taxon>
        <taxon>Metazoa</taxon>
        <taxon>Ecdysozoa</taxon>
        <taxon>Arthropoda</taxon>
        <taxon>Hexapoda</taxon>
        <taxon>Insecta</taxon>
        <taxon>Pterygota</taxon>
        <taxon>Neoptera</taxon>
        <taxon>Endopterygota</taxon>
        <taxon>Diptera</taxon>
        <taxon>Brachycera</taxon>
        <taxon>Stratiomyomorpha</taxon>
        <taxon>Stratiomyidae</taxon>
        <taxon>Hermetiinae</taxon>
        <taxon>Hermetia</taxon>
    </lineage>
</organism>
<protein>
    <recommendedName>
        <fullName evidence="2">Chitin-binding type-2 domain-containing protein</fullName>
    </recommendedName>
</protein>
<dbReference type="EMBL" id="LR899010">
    <property type="protein sequence ID" value="CAD7080524.1"/>
    <property type="molecule type" value="Genomic_DNA"/>
</dbReference>
<accession>A0A7R8UH48</accession>
<dbReference type="InParanoid" id="A0A7R8UH48"/>
<feature type="signal peptide" evidence="1">
    <location>
        <begin position="1"/>
        <end position="17"/>
    </location>
</feature>
<reference evidence="3 4" key="1">
    <citation type="submission" date="2020-11" db="EMBL/GenBank/DDBJ databases">
        <authorList>
            <person name="Wallbank WR R."/>
            <person name="Pardo Diaz C."/>
            <person name="Kozak K."/>
            <person name="Martin S."/>
            <person name="Jiggins C."/>
            <person name="Moest M."/>
            <person name="Warren A I."/>
            <person name="Generalovic N T."/>
            <person name="Byers J.R.P. K."/>
            <person name="Montejo-Kovacevich G."/>
            <person name="Yen C E."/>
        </authorList>
    </citation>
    <scope>NUCLEOTIDE SEQUENCE [LARGE SCALE GENOMIC DNA]</scope>
</reference>
<dbReference type="PROSITE" id="PS50940">
    <property type="entry name" value="CHIT_BIND_II"/>
    <property type="match status" value="2"/>
</dbReference>
<dbReference type="GO" id="GO:0008061">
    <property type="term" value="F:chitin binding"/>
    <property type="evidence" value="ECO:0007669"/>
    <property type="project" value="InterPro"/>
</dbReference>
<gene>
    <name evidence="3" type="ORF">HERILL_LOCUS3673</name>
</gene>
<dbReference type="SMART" id="SM00494">
    <property type="entry name" value="ChtBD2"/>
    <property type="match status" value="1"/>
</dbReference>
<evidence type="ECO:0000313" key="4">
    <source>
        <dbReference type="Proteomes" id="UP000594454"/>
    </source>
</evidence>
<dbReference type="InterPro" id="IPR002557">
    <property type="entry name" value="Chitin-bd_dom"/>
</dbReference>
<dbReference type="InterPro" id="IPR036508">
    <property type="entry name" value="Chitin-bd_dom_sf"/>
</dbReference>
<feature type="domain" description="Chitin-binding type-2" evidence="2">
    <location>
        <begin position="18"/>
        <end position="65"/>
    </location>
</feature>
<dbReference type="AlphaFoldDB" id="A0A7R8UH48"/>
<dbReference type="OrthoDB" id="6020543at2759"/>
<dbReference type="SUPFAM" id="SSF57625">
    <property type="entry name" value="Invertebrate chitin-binding proteins"/>
    <property type="match status" value="1"/>
</dbReference>
<dbReference type="GO" id="GO:0005576">
    <property type="term" value="C:extracellular region"/>
    <property type="evidence" value="ECO:0007669"/>
    <property type="project" value="InterPro"/>
</dbReference>
<keyword evidence="4" id="KW-1185">Reference proteome</keyword>
<feature type="domain" description="Chitin-binding type-2" evidence="2">
    <location>
        <begin position="129"/>
        <end position="188"/>
    </location>
</feature>
<evidence type="ECO:0000313" key="3">
    <source>
        <dbReference type="EMBL" id="CAD7080524.1"/>
    </source>
</evidence>
<dbReference type="Gene3D" id="2.170.140.10">
    <property type="entry name" value="Chitin binding domain"/>
    <property type="match status" value="1"/>
</dbReference>
<keyword evidence="1" id="KW-0732">Signal</keyword>
<sequence>MKIELTFFAISVAIVMGQNDCGTLLTGSIYPNVADQNSFYQCNNGQAILIACPASFIFNSQSSFCVNPCDTPTGGTAMNPNDDTSYLICENNNGIWTWSGELGKCGADEKFYQALVGVIGNGCYPSKSIEICPPGSSSTTIKLLPRENCPITNIYIDCYNGVASVRKCPYSSVFDSGACLAAPGACPSTVTEIQDCMCN</sequence>